<name>A0A6J4JIF3_9PROT</name>
<organism evidence="2">
    <name type="scientific">uncultured Acetobacteraceae bacterium</name>
    <dbReference type="NCBI Taxonomy" id="169975"/>
    <lineage>
        <taxon>Bacteria</taxon>
        <taxon>Pseudomonadati</taxon>
        <taxon>Pseudomonadota</taxon>
        <taxon>Alphaproteobacteria</taxon>
        <taxon>Acetobacterales</taxon>
        <taxon>Acetobacteraceae</taxon>
        <taxon>environmental samples</taxon>
    </lineage>
</organism>
<feature type="compositionally biased region" description="Low complexity" evidence="1">
    <location>
        <begin position="64"/>
        <end position="82"/>
    </location>
</feature>
<evidence type="ECO:0000313" key="2">
    <source>
        <dbReference type="EMBL" id="CAA9277622.1"/>
    </source>
</evidence>
<dbReference type="AlphaFoldDB" id="A0A6J4JIF3"/>
<feature type="compositionally biased region" description="Basic residues" evidence="1">
    <location>
        <begin position="1"/>
        <end position="15"/>
    </location>
</feature>
<gene>
    <name evidence="2" type="ORF">AVDCRST_MAG04-3499</name>
</gene>
<feature type="region of interest" description="Disordered" evidence="1">
    <location>
        <begin position="1"/>
        <end position="146"/>
    </location>
</feature>
<proteinExistence type="predicted"/>
<sequence>APHRSHGRALLRARRGPPAPVRPRGHGRPRHARGGVENRGNAAGEDDRARGSGPGAARRGGERVAGALPARLGAALPGVDGVPPTPPGPLRNGDEPHHRLAWRVAGAGARHAAPGAADLRRGDAPRRPRERGATTPGPRTGRRRHL</sequence>
<protein>
    <submittedName>
        <fullName evidence="2">Uncharacterized protein</fullName>
    </submittedName>
</protein>
<feature type="non-terminal residue" evidence="2">
    <location>
        <position position="146"/>
    </location>
</feature>
<feature type="compositionally biased region" description="Low complexity" evidence="1">
    <location>
        <begin position="102"/>
        <end position="117"/>
    </location>
</feature>
<dbReference type="EMBL" id="CADCTL010000257">
    <property type="protein sequence ID" value="CAA9277622.1"/>
    <property type="molecule type" value="Genomic_DNA"/>
</dbReference>
<feature type="compositionally biased region" description="Basic and acidic residues" evidence="1">
    <location>
        <begin position="118"/>
        <end position="132"/>
    </location>
</feature>
<feature type="compositionally biased region" description="Basic residues" evidence="1">
    <location>
        <begin position="23"/>
        <end position="33"/>
    </location>
</feature>
<feature type="non-terminal residue" evidence="2">
    <location>
        <position position="1"/>
    </location>
</feature>
<reference evidence="2" key="1">
    <citation type="submission" date="2020-02" db="EMBL/GenBank/DDBJ databases">
        <authorList>
            <person name="Meier V. D."/>
        </authorList>
    </citation>
    <scope>NUCLEOTIDE SEQUENCE</scope>
    <source>
        <strain evidence="2">AVDCRST_MAG04</strain>
    </source>
</reference>
<evidence type="ECO:0000256" key="1">
    <source>
        <dbReference type="SAM" id="MobiDB-lite"/>
    </source>
</evidence>
<accession>A0A6J4JIF3</accession>